<keyword evidence="2" id="KW-0560">Oxidoreductase</keyword>
<dbReference type="Proteomes" id="UP001501705">
    <property type="component" value="Unassembled WGS sequence"/>
</dbReference>
<dbReference type="PANTHER" id="PTHR43477">
    <property type="entry name" value="DIHYDROANTICAPSIN 7-DEHYDROGENASE"/>
    <property type="match status" value="1"/>
</dbReference>
<protein>
    <recommendedName>
        <fullName evidence="5">SDR family oxidoreductase</fullName>
    </recommendedName>
</protein>
<keyword evidence="4" id="KW-1185">Reference proteome</keyword>
<dbReference type="InterPro" id="IPR051122">
    <property type="entry name" value="SDR_DHRS6-like"/>
</dbReference>
<dbReference type="PANTHER" id="PTHR43477:SF1">
    <property type="entry name" value="DIHYDROANTICAPSIN 7-DEHYDROGENASE"/>
    <property type="match status" value="1"/>
</dbReference>
<dbReference type="EMBL" id="BAAAPH010000022">
    <property type="protein sequence ID" value="GAA1594483.1"/>
    <property type="molecule type" value="Genomic_DNA"/>
</dbReference>
<dbReference type="RefSeq" id="WP_344238572.1">
    <property type="nucleotide sequence ID" value="NZ_BAAAPH010000022.1"/>
</dbReference>
<evidence type="ECO:0000256" key="2">
    <source>
        <dbReference type="ARBA" id="ARBA00023002"/>
    </source>
</evidence>
<accession>A0ABN2E5X0</accession>
<evidence type="ECO:0000313" key="4">
    <source>
        <dbReference type="Proteomes" id="UP001501705"/>
    </source>
</evidence>
<dbReference type="InterPro" id="IPR002347">
    <property type="entry name" value="SDR_fam"/>
</dbReference>
<reference evidence="3 4" key="1">
    <citation type="journal article" date="2019" name="Int. J. Syst. Evol. Microbiol.">
        <title>The Global Catalogue of Microorganisms (GCM) 10K type strain sequencing project: providing services to taxonomists for standard genome sequencing and annotation.</title>
        <authorList>
            <consortium name="The Broad Institute Genomics Platform"/>
            <consortium name="The Broad Institute Genome Sequencing Center for Infectious Disease"/>
            <person name="Wu L."/>
            <person name="Ma J."/>
        </authorList>
    </citation>
    <scope>NUCLEOTIDE SEQUENCE [LARGE SCALE GENOMIC DNA]</scope>
    <source>
        <strain evidence="3 4">JCM 15572</strain>
    </source>
</reference>
<gene>
    <name evidence="3" type="ORF">GCM10009804_58910</name>
</gene>
<dbReference type="InterPro" id="IPR036291">
    <property type="entry name" value="NAD(P)-bd_dom_sf"/>
</dbReference>
<evidence type="ECO:0000256" key="1">
    <source>
        <dbReference type="ARBA" id="ARBA00006484"/>
    </source>
</evidence>
<comment type="caution">
    <text evidence="3">The sequence shown here is derived from an EMBL/GenBank/DDBJ whole genome shotgun (WGS) entry which is preliminary data.</text>
</comment>
<dbReference type="Pfam" id="PF13561">
    <property type="entry name" value="adh_short_C2"/>
    <property type="match status" value="1"/>
</dbReference>
<proteinExistence type="inferred from homology"/>
<evidence type="ECO:0000313" key="3">
    <source>
        <dbReference type="EMBL" id="GAA1594483.1"/>
    </source>
</evidence>
<organism evidence="3 4">
    <name type="scientific">Kribbella hippodromi</name>
    <dbReference type="NCBI Taxonomy" id="434347"/>
    <lineage>
        <taxon>Bacteria</taxon>
        <taxon>Bacillati</taxon>
        <taxon>Actinomycetota</taxon>
        <taxon>Actinomycetes</taxon>
        <taxon>Propionibacteriales</taxon>
        <taxon>Kribbellaceae</taxon>
        <taxon>Kribbella</taxon>
    </lineage>
</organism>
<evidence type="ECO:0008006" key="5">
    <source>
        <dbReference type="Google" id="ProtNLM"/>
    </source>
</evidence>
<sequence>MSGPARAVRASYSGTGPGEKLAAAAGSLGGAASWRVVDSADKASLAAFVEPLGRIDHLFTPAAPAYVACNAAVEGLGRGLAFELAPVRVNVVSPGTIDGNLWAQRSDDVREAGLARYRRDSLLGRVGSESEVAETVVFLFTNGFLTGATKYPDGGYCLR</sequence>
<name>A0ABN2E5X0_9ACTN</name>
<dbReference type="SUPFAM" id="SSF51735">
    <property type="entry name" value="NAD(P)-binding Rossmann-fold domains"/>
    <property type="match status" value="1"/>
</dbReference>
<dbReference type="Gene3D" id="3.40.50.720">
    <property type="entry name" value="NAD(P)-binding Rossmann-like Domain"/>
    <property type="match status" value="1"/>
</dbReference>
<comment type="similarity">
    <text evidence="1">Belongs to the short-chain dehydrogenases/reductases (SDR) family.</text>
</comment>